<reference evidence="3 4" key="1">
    <citation type="submission" date="2023-09" db="EMBL/GenBank/DDBJ databases">
        <title>Different Types of Thermotolerant Ring-Cleaving Dioxygenases derived from Aeribacillus composti HB-1 applied for multiple aromatic hydrocarbons removal.</title>
        <authorList>
            <person name="Cao L."/>
            <person name="Li M."/>
            <person name="Ma T."/>
        </authorList>
    </citation>
    <scope>NUCLEOTIDE SEQUENCE [LARGE SCALE GENOMIC DNA]</scope>
    <source>
        <strain evidence="3 4">HB-1</strain>
    </source>
</reference>
<keyword evidence="1 3" id="KW-0808">Transferase</keyword>
<evidence type="ECO:0000313" key="3">
    <source>
        <dbReference type="EMBL" id="WNF33596.1"/>
    </source>
</evidence>
<evidence type="ECO:0000256" key="1">
    <source>
        <dbReference type="ARBA" id="ARBA00022679"/>
    </source>
</evidence>
<sequence length="94" mass="9947">MAQKKILVCCGTAVATSTVVAKKIEEVLKNKGFNVAVEQCKAAEVPVKAENADVIVTTTPVSNVGDVPVIQTVSFLTGVGIDDDINKIIEYLNK</sequence>
<dbReference type="PROSITE" id="PS51099">
    <property type="entry name" value="PTS_EIIB_TYPE_2"/>
    <property type="match status" value="1"/>
</dbReference>
<organism evidence="3 4">
    <name type="scientific">Aeribacillus composti</name>
    <dbReference type="NCBI Taxonomy" id="1868734"/>
    <lineage>
        <taxon>Bacteria</taxon>
        <taxon>Bacillati</taxon>
        <taxon>Bacillota</taxon>
        <taxon>Bacilli</taxon>
        <taxon>Bacillales</taxon>
        <taxon>Bacillaceae</taxon>
        <taxon>Aeribacillus</taxon>
    </lineage>
</organism>
<dbReference type="Pfam" id="PF02302">
    <property type="entry name" value="PTS_IIB"/>
    <property type="match status" value="1"/>
</dbReference>
<proteinExistence type="predicted"/>
<dbReference type="EMBL" id="CP134501">
    <property type="protein sequence ID" value="WNF33596.1"/>
    <property type="molecule type" value="Genomic_DNA"/>
</dbReference>
<dbReference type="RefSeq" id="WP_066246917.1">
    <property type="nucleotide sequence ID" value="NZ_CP134501.1"/>
</dbReference>
<name>A0ABY9WBV0_9BACI</name>
<dbReference type="InterPro" id="IPR036095">
    <property type="entry name" value="PTS_EIIB-like_sf"/>
</dbReference>
<dbReference type="GO" id="GO:0016740">
    <property type="term" value="F:transferase activity"/>
    <property type="evidence" value="ECO:0007669"/>
    <property type="project" value="UniProtKB-KW"/>
</dbReference>
<keyword evidence="3" id="KW-0762">Sugar transport</keyword>
<feature type="domain" description="PTS EIIB type-2" evidence="2">
    <location>
        <begin position="4"/>
        <end position="94"/>
    </location>
</feature>
<dbReference type="CDD" id="cd05566">
    <property type="entry name" value="PTS_IIB_galactitol"/>
    <property type="match status" value="1"/>
</dbReference>
<dbReference type="GeneID" id="301124825"/>
<evidence type="ECO:0000313" key="4">
    <source>
        <dbReference type="Proteomes" id="UP001303701"/>
    </source>
</evidence>
<dbReference type="SUPFAM" id="SSF52794">
    <property type="entry name" value="PTS system IIB component-like"/>
    <property type="match status" value="1"/>
</dbReference>
<dbReference type="EC" id="2.7.1.-" evidence="3"/>
<keyword evidence="3" id="KW-0813">Transport</keyword>
<gene>
    <name evidence="3" type="ORF">RI196_02575</name>
</gene>
<protein>
    <submittedName>
        <fullName evidence="3">PTS sugar transporter subunit IIB</fullName>
        <ecNumber evidence="3">2.7.1.-</ecNumber>
    </submittedName>
</protein>
<evidence type="ECO:0000259" key="2">
    <source>
        <dbReference type="PROSITE" id="PS51099"/>
    </source>
</evidence>
<accession>A0ABY9WBV0</accession>
<dbReference type="InterPro" id="IPR003501">
    <property type="entry name" value="PTS_EIIB_2/3"/>
</dbReference>
<dbReference type="Gene3D" id="3.40.50.2300">
    <property type="match status" value="1"/>
</dbReference>
<dbReference type="Proteomes" id="UP001303701">
    <property type="component" value="Chromosome"/>
</dbReference>
<dbReference type="InterPro" id="IPR013011">
    <property type="entry name" value="PTS_EIIB_2"/>
</dbReference>
<keyword evidence="4" id="KW-1185">Reference proteome</keyword>